<evidence type="ECO:0000256" key="1">
    <source>
        <dbReference type="SAM" id="SignalP"/>
    </source>
</evidence>
<feature type="signal peptide" evidence="1">
    <location>
        <begin position="1"/>
        <end position="27"/>
    </location>
</feature>
<accession>A0ABR8AL61</accession>
<dbReference type="InterPro" id="IPR043708">
    <property type="entry name" value="DUF5648"/>
</dbReference>
<keyword evidence="4" id="KW-1185">Reference proteome</keyword>
<keyword evidence="1" id="KW-0732">Signal</keyword>
<dbReference type="Pfam" id="PF18885">
    <property type="entry name" value="DUF5648"/>
    <property type="match status" value="1"/>
</dbReference>
<name>A0ABR8AL61_9CYAN</name>
<sequence length="182" mass="19860">MKKQILLSLTCSISIFSALLFSPIAQEAFGQSSLKALLLYWHSGREDNFITTKERAAEPNRGGTAADMGYEYAQNEACVLSSSQPDTSALKLYWSEERQDNFSTATTVGQKSAVDAGYRYVGIDGYVFTTQKPGTVPLNLYWNAGRGDNMTTASAAGIQAAKDAGYNFVRTEGYVYPANQCQ</sequence>
<comment type="caution">
    <text evidence="3">The sequence shown here is derived from an EMBL/GenBank/DDBJ whole genome shotgun (WGS) entry which is preliminary data.</text>
</comment>
<gene>
    <name evidence="3" type="ORF">H6G24_31650</name>
</gene>
<organism evidence="3 4">
    <name type="scientific">Calothrix parietina FACHB-288</name>
    <dbReference type="NCBI Taxonomy" id="2692896"/>
    <lineage>
        <taxon>Bacteria</taxon>
        <taxon>Bacillati</taxon>
        <taxon>Cyanobacteriota</taxon>
        <taxon>Cyanophyceae</taxon>
        <taxon>Nostocales</taxon>
        <taxon>Calotrichaceae</taxon>
        <taxon>Calothrix</taxon>
    </lineage>
</organism>
<protein>
    <recommendedName>
        <fullName evidence="2">DUF5648 domain-containing protein</fullName>
    </recommendedName>
</protein>
<proteinExistence type="predicted"/>
<dbReference type="RefSeq" id="WP_190550171.1">
    <property type="nucleotide sequence ID" value="NZ_CAWPNO010000109.1"/>
</dbReference>
<evidence type="ECO:0000313" key="4">
    <source>
        <dbReference type="Proteomes" id="UP000658514"/>
    </source>
</evidence>
<feature type="domain" description="DUF5648" evidence="2">
    <location>
        <begin position="64"/>
        <end position="175"/>
    </location>
</feature>
<reference evidence="3 4" key="1">
    <citation type="journal article" date="2020" name="ISME J.">
        <title>Comparative genomics reveals insights into cyanobacterial evolution and habitat adaptation.</title>
        <authorList>
            <person name="Chen M.Y."/>
            <person name="Teng W.K."/>
            <person name="Zhao L."/>
            <person name="Hu C.X."/>
            <person name="Zhou Y.K."/>
            <person name="Han B.P."/>
            <person name="Song L.R."/>
            <person name="Shu W.S."/>
        </authorList>
    </citation>
    <scope>NUCLEOTIDE SEQUENCE [LARGE SCALE GENOMIC DNA]</scope>
    <source>
        <strain evidence="3 4">FACHB-288</strain>
    </source>
</reference>
<feature type="chain" id="PRO_5046780994" description="DUF5648 domain-containing protein" evidence="1">
    <location>
        <begin position="28"/>
        <end position="182"/>
    </location>
</feature>
<dbReference type="EMBL" id="JACJQH010000072">
    <property type="protein sequence ID" value="MBD2199975.1"/>
    <property type="molecule type" value="Genomic_DNA"/>
</dbReference>
<evidence type="ECO:0000313" key="3">
    <source>
        <dbReference type="EMBL" id="MBD2199975.1"/>
    </source>
</evidence>
<dbReference type="Proteomes" id="UP000658514">
    <property type="component" value="Unassembled WGS sequence"/>
</dbReference>
<evidence type="ECO:0000259" key="2">
    <source>
        <dbReference type="Pfam" id="PF18885"/>
    </source>
</evidence>